<evidence type="ECO:0000256" key="2">
    <source>
        <dbReference type="SAM" id="SignalP"/>
    </source>
</evidence>
<evidence type="ECO:0000313" key="4">
    <source>
        <dbReference type="Proteomes" id="UP001595632"/>
    </source>
</evidence>
<dbReference type="Gene3D" id="3.40.190.10">
    <property type="entry name" value="Periplasmic binding protein-like II"/>
    <property type="match status" value="2"/>
</dbReference>
<accession>A0ABV7GT47</accession>
<evidence type="ECO:0000256" key="1">
    <source>
        <dbReference type="ARBA" id="ARBA00022729"/>
    </source>
</evidence>
<reference evidence="4" key="1">
    <citation type="journal article" date="2019" name="Int. J. Syst. Evol. Microbiol.">
        <title>The Global Catalogue of Microorganisms (GCM) 10K type strain sequencing project: providing services to taxonomists for standard genome sequencing and annotation.</title>
        <authorList>
            <consortium name="The Broad Institute Genomics Platform"/>
            <consortium name="The Broad Institute Genome Sequencing Center for Infectious Disease"/>
            <person name="Wu L."/>
            <person name="Ma J."/>
        </authorList>
    </citation>
    <scope>NUCLEOTIDE SEQUENCE [LARGE SCALE GENOMIC DNA]</scope>
    <source>
        <strain evidence="4">KCTC 52366</strain>
    </source>
</reference>
<dbReference type="PANTHER" id="PTHR30006">
    <property type="entry name" value="THIAMINE-BINDING PERIPLASMIC PROTEIN-RELATED"/>
    <property type="match status" value="1"/>
</dbReference>
<gene>
    <name evidence="3" type="ORF">ACFOGP_16535</name>
</gene>
<dbReference type="SUPFAM" id="SSF53850">
    <property type="entry name" value="Periplasmic binding protein-like II"/>
    <property type="match status" value="1"/>
</dbReference>
<feature type="chain" id="PRO_5046830766" evidence="2">
    <location>
        <begin position="29"/>
        <end position="375"/>
    </location>
</feature>
<keyword evidence="1 2" id="KW-0732">Signal</keyword>
<name>A0ABV7GT47_9RHOB</name>
<keyword evidence="4" id="KW-1185">Reference proteome</keyword>
<sequence>MTKNTLTTTAMRLAALSLGLALGGAAQAQDADFDIDALIDAARAEPPITVYAVTGKIVRTAEAFSELYGVEAEGKKVNEADQIDLMIREFQAGNIVGDLGVAADVGSIMAQLIPEGIAASWVPADLAPGIAEGQQDPLVVVSDPHVWAYSTEVYDTCPVSNIWELTEPEWNRKVAMLDPLVKPNYADWFNQLETHHDDAMAAAYEAYFGEAIDTSEESATRQWVRMYAENAPLLGDSTSVAEAVGAVGQDDPFFGIMSTAKFRSNSDGETALGICGGMEPFTGWLYPGLAMMSTKTESPNAAKLFVHYLLTEEGIAPMSVDGKVSSNTAVPANPEEVSGVADFMDELMVYDTATAAEDFDARQDWQDFWRIHYSR</sequence>
<proteinExistence type="predicted"/>
<comment type="caution">
    <text evidence="3">The sequence shown here is derived from an EMBL/GenBank/DDBJ whole genome shotgun (WGS) entry which is preliminary data.</text>
</comment>
<dbReference type="Pfam" id="PF13531">
    <property type="entry name" value="SBP_bac_11"/>
    <property type="match status" value="1"/>
</dbReference>
<dbReference type="RefSeq" id="WP_275634718.1">
    <property type="nucleotide sequence ID" value="NZ_JARGYD010000011.1"/>
</dbReference>
<protein>
    <submittedName>
        <fullName evidence="3">ABC transporter substrate-binding protein</fullName>
    </submittedName>
</protein>
<feature type="signal peptide" evidence="2">
    <location>
        <begin position="1"/>
        <end position="28"/>
    </location>
</feature>
<dbReference type="Proteomes" id="UP001595632">
    <property type="component" value="Unassembled WGS sequence"/>
</dbReference>
<evidence type="ECO:0000313" key="3">
    <source>
        <dbReference type="EMBL" id="MFC3144332.1"/>
    </source>
</evidence>
<dbReference type="EMBL" id="JBHRTB010000010">
    <property type="protein sequence ID" value="MFC3144332.1"/>
    <property type="molecule type" value="Genomic_DNA"/>
</dbReference>
<organism evidence="3 4">
    <name type="scientific">Psychromarinibacter halotolerans</name>
    <dbReference type="NCBI Taxonomy" id="1775175"/>
    <lineage>
        <taxon>Bacteria</taxon>
        <taxon>Pseudomonadati</taxon>
        <taxon>Pseudomonadota</taxon>
        <taxon>Alphaproteobacteria</taxon>
        <taxon>Rhodobacterales</taxon>
        <taxon>Paracoccaceae</taxon>
        <taxon>Psychromarinibacter</taxon>
    </lineage>
</organism>